<keyword evidence="2" id="KW-1185">Reference proteome</keyword>
<dbReference type="Proteomes" id="UP000597762">
    <property type="component" value="Unassembled WGS sequence"/>
</dbReference>
<protein>
    <submittedName>
        <fullName evidence="1">Uncharacterized protein</fullName>
    </submittedName>
</protein>
<dbReference type="AlphaFoldDB" id="A0A812DNK6"/>
<name>A0A812DNK6_ACAPH</name>
<dbReference type="EMBL" id="CAHIKZ030003700">
    <property type="protein sequence ID" value="CAE1303258.1"/>
    <property type="molecule type" value="Genomic_DNA"/>
</dbReference>
<organism evidence="1 2">
    <name type="scientific">Acanthosepion pharaonis</name>
    <name type="common">Pharaoh cuttlefish</name>
    <name type="synonym">Sepia pharaonis</name>
    <dbReference type="NCBI Taxonomy" id="158019"/>
    <lineage>
        <taxon>Eukaryota</taxon>
        <taxon>Metazoa</taxon>
        <taxon>Spiralia</taxon>
        <taxon>Lophotrochozoa</taxon>
        <taxon>Mollusca</taxon>
        <taxon>Cephalopoda</taxon>
        <taxon>Coleoidea</taxon>
        <taxon>Decapodiformes</taxon>
        <taxon>Sepiida</taxon>
        <taxon>Sepiina</taxon>
        <taxon>Sepiidae</taxon>
        <taxon>Acanthosepion</taxon>
    </lineage>
</organism>
<evidence type="ECO:0000313" key="2">
    <source>
        <dbReference type="Proteomes" id="UP000597762"/>
    </source>
</evidence>
<accession>A0A812DNK6</accession>
<gene>
    <name evidence="1" type="ORF">SPHA_55467</name>
</gene>
<reference evidence="1" key="1">
    <citation type="submission" date="2021-01" db="EMBL/GenBank/DDBJ databases">
        <authorList>
            <person name="Li R."/>
            <person name="Bekaert M."/>
        </authorList>
    </citation>
    <scope>NUCLEOTIDE SEQUENCE</scope>
    <source>
        <strain evidence="1">Farmed</strain>
    </source>
</reference>
<comment type="caution">
    <text evidence="1">The sequence shown here is derived from an EMBL/GenBank/DDBJ whole genome shotgun (WGS) entry which is preliminary data.</text>
</comment>
<evidence type="ECO:0000313" key="1">
    <source>
        <dbReference type="EMBL" id="CAE1303258.1"/>
    </source>
</evidence>
<proteinExistence type="predicted"/>
<sequence length="160" mass="18061">MWEATHHHHSKVQVIPPPSLKFYLGFHLSVSPSNLFPGARRGQAQIAKFNYHPIFPSVGNSYRVPGGRLHLGSVICRLVSPALWRPVFFLNGFRFVLLSFRRTRFGVIFFLAERGDAVAAVQHSPSQPSLVHLPKLRQLFSSYTLQLPYCCSYSNQVAAN</sequence>